<organism evidence="1 2">
    <name type="scientific">Hibiscus sabdariffa</name>
    <name type="common">roselle</name>
    <dbReference type="NCBI Taxonomy" id="183260"/>
    <lineage>
        <taxon>Eukaryota</taxon>
        <taxon>Viridiplantae</taxon>
        <taxon>Streptophyta</taxon>
        <taxon>Embryophyta</taxon>
        <taxon>Tracheophyta</taxon>
        <taxon>Spermatophyta</taxon>
        <taxon>Magnoliopsida</taxon>
        <taxon>eudicotyledons</taxon>
        <taxon>Gunneridae</taxon>
        <taxon>Pentapetalae</taxon>
        <taxon>rosids</taxon>
        <taxon>malvids</taxon>
        <taxon>Malvales</taxon>
        <taxon>Malvaceae</taxon>
        <taxon>Malvoideae</taxon>
        <taxon>Hibiscus</taxon>
    </lineage>
</organism>
<comment type="caution">
    <text evidence="1">The sequence shown here is derived from an EMBL/GenBank/DDBJ whole genome shotgun (WGS) entry which is preliminary data.</text>
</comment>
<sequence>MDGLLTDSFFFLNFTVVNQPWDHKGDSVKEMFLTSCFITLERWYYCVELGKLQLENGAQAAQAAKVNCCFSFCIVVEEKVDINFRKMELYKRV</sequence>
<protein>
    <submittedName>
        <fullName evidence="1">Uncharacterized protein</fullName>
    </submittedName>
</protein>
<gene>
    <name evidence="1" type="ORF">V6N11_010217</name>
</gene>
<evidence type="ECO:0000313" key="2">
    <source>
        <dbReference type="Proteomes" id="UP001396334"/>
    </source>
</evidence>
<name>A0ABR2PE31_9ROSI</name>
<dbReference type="EMBL" id="JBBPBN010000063">
    <property type="protein sequence ID" value="KAK8986664.1"/>
    <property type="molecule type" value="Genomic_DNA"/>
</dbReference>
<reference evidence="1 2" key="1">
    <citation type="journal article" date="2024" name="G3 (Bethesda)">
        <title>Genome assembly of Hibiscus sabdariffa L. provides insights into metabolisms of medicinal natural products.</title>
        <authorList>
            <person name="Kim T."/>
        </authorList>
    </citation>
    <scope>NUCLEOTIDE SEQUENCE [LARGE SCALE GENOMIC DNA]</scope>
    <source>
        <strain evidence="1">TK-2024</strain>
        <tissue evidence="1">Old leaves</tissue>
    </source>
</reference>
<proteinExistence type="predicted"/>
<accession>A0ABR2PE31</accession>
<keyword evidence="2" id="KW-1185">Reference proteome</keyword>
<dbReference type="Proteomes" id="UP001396334">
    <property type="component" value="Unassembled WGS sequence"/>
</dbReference>
<evidence type="ECO:0000313" key="1">
    <source>
        <dbReference type="EMBL" id="KAK8986664.1"/>
    </source>
</evidence>